<comment type="catalytic activity">
    <reaction evidence="1">
        <text>inosine + phosphate = alpha-D-ribose 1-phosphate + hypoxanthine</text>
        <dbReference type="Rhea" id="RHEA:27646"/>
        <dbReference type="ChEBI" id="CHEBI:17368"/>
        <dbReference type="ChEBI" id="CHEBI:17596"/>
        <dbReference type="ChEBI" id="CHEBI:43474"/>
        <dbReference type="ChEBI" id="CHEBI:57720"/>
        <dbReference type="EC" id="2.4.2.1"/>
    </reaction>
    <physiologicalReaction direction="left-to-right" evidence="1">
        <dbReference type="Rhea" id="RHEA:27647"/>
    </physiologicalReaction>
</comment>
<evidence type="ECO:0000256" key="10">
    <source>
        <dbReference type="ARBA" id="ARBA00049893"/>
    </source>
</evidence>
<dbReference type="InterPro" id="IPR003730">
    <property type="entry name" value="Cu_polyphenol_OxRdtase"/>
</dbReference>
<dbReference type="KEGG" id="pma:Pro_0528"/>
<dbReference type="AlphaFoldDB" id="Q7VD55"/>
<organism evidence="12 13">
    <name type="scientific">Prochlorococcus marinus (strain SARG / CCMP1375 / SS120)</name>
    <dbReference type="NCBI Taxonomy" id="167539"/>
    <lineage>
        <taxon>Bacteria</taxon>
        <taxon>Bacillati</taxon>
        <taxon>Cyanobacteriota</taxon>
        <taxon>Cyanophyceae</taxon>
        <taxon>Synechococcales</taxon>
        <taxon>Prochlorococcaceae</taxon>
        <taxon>Prochlorococcus</taxon>
    </lineage>
</organism>
<dbReference type="EMBL" id="AE017126">
    <property type="protein sequence ID" value="AAP99573.1"/>
    <property type="molecule type" value="Genomic_DNA"/>
</dbReference>
<evidence type="ECO:0000256" key="5">
    <source>
        <dbReference type="ARBA" id="ARBA00022723"/>
    </source>
</evidence>
<keyword evidence="5" id="KW-0479">Metal-binding</keyword>
<dbReference type="SUPFAM" id="SSF64438">
    <property type="entry name" value="CNF1/YfiH-like putative cysteine hydrolases"/>
    <property type="match status" value="1"/>
</dbReference>
<reference evidence="12 13" key="1">
    <citation type="journal article" date="2003" name="Proc. Natl. Acad. Sci. U.S.A.">
        <title>Genome sequence of the cyanobacterium Prochlorococcus marinus SS120, a nearly minimal oxyphototrophic genome.</title>
        <authorList>
            <person name="Dufresne A."/>
            <person name="Salanoubat M."/>
            <person name="Partensky F."/>
            <person name="Artiguenave F."/>
            <person name="Axmann I.M."/>
            <person name="Barbe V."/>
            <person name="Duprat S."/>
            <person name="Galperin M.Y."/>
            <person name="Koonin E.V."/>
            <person name="Le Gall F."/>
            <person name="Makarova K.S."/>
            <person name="Ostrowski M."/>
            <person name="Oztas S."/>
            <person name="Robert C."/>
            <person name="Rogozin I.B."/>
            <person name="Scanlan D.J."/>
            <person name="Tandeau de Marsac N."/>
            <person name="Weissenbach J."/>
            <person name="Wincker P."/>
            <person name="Wolf Y.I."/>
            <person name="Hess W.R."/>
        </authorList>
    </citation>
    <scope>NUCLEOTIDE SEQUENCE [LARGE SCALE GENOMIC DNA]</scope>
    <source>
        <strain evidence="13">SARG / CCMP1375 / SS120</strain>
    </source>
</reference>
<comment type="catalytic activity">
    <reaction evidence="9">
        <text>adenosine + phosphate = alpha-D-ribose 1-phosphate + adenine</text>
        <dbReference type="Rhea" id="RHEA:27642"/>
        <dbReference type="ChEBI" id="CHEBI:16335"/>
        <dbReference type="ChEBI" id="CHEBI:16708"/>
        <dbReference type="ChEBI" id="CHEBI:43474"/>
        <dbReference type="ChEBI" id="CHEBI:57720"/>
        <dbReference type="EC" id="2.4.2.1"/>
    </reaction>
    <physiologicalReaction direction="left-to-right" evidence="9">
        <dbReference type="Rhea" id="RHEA:27643"/>
    </physiologicalReaction>
</comment>
<dbReference type="PATRIC" id="fig|167539.5.peg.542"/>
<dbReference type="GO" id="GO:0017061">
    <property type="term" value="F:S-methyl-5-thioadenosine phosphorylase activity"/>
    <property type="evidence" value="ECO:0007669"/>
    <property type="project" value="UniProtKB-EC"/>
</dbReference>
<evidence type="ECO:0000256" key="3">
    <source>
        <dbReference type="ARBA" id="ARBA00007353"/>
    </source>
</evidence>
<proteinExistence type="inferred from homology"/>
<dbReference type="InterPro" id="IPR011324">
    <property type="entry name" value="Cytotoxic_necrot_fac-like_cat"/>
</dbReference>
<comment type="catalytic activity">
    <reaction evidence="10">
        <text>S-methyl-5'-thioadenosine + phosphate = 5-(methylsulfanyl)-alpha-D-ribose 1-phosphate + adenine</text>
        <dbReference type="Rhea" id="RHEA:11852"/>
        <dbReference type="ChEBI" id="CHEBI:16708"/>
        <dbReference type="ChEBI" id="CHEBI:17509"/>
        <dbReference type="ChEBI" id="CHEBI:43474"/>
        <dbReference type="ChEBI" id="CHEBI:58533"/>
        <dbReference type="EC" id="2.4.2.28"/>
    </reaction>
    <physiologicalReaction direction="left-to-right" evidence="10">
        <dbReference type="Rhea" id="RHEA:11853"/>
    </physiologicalReaction>
</comment>
<dbReference type="NCBIfam" id="TIGR00726">
    <property type="entry name" value="peptidoglycan editing factor PgeF"/>
    <property type="match status" value="1"/>
</dbReference>
<protein>
    <recommendedName>
        <fullName evidence="11">Purine nucleoside phosphorylase</fullName>
    </recommendedName>
</protein>
<keyword evidence="6" id="KW-0378">Hydrolase</keyword>
<dbReference type="CDD" id="cd16833">
    <property type="entry name" value="YfiH"/>
    <property type="match status" value="1"/>
</dbReference>
<dbReference type="GO" id="GO:0005507">
    <property type="term" value="F:copper ion binding"/>
    <property type="evidence" value="ECO:0007669"/>
    <property type="project" value="TreeGrafter"/>
</dbReference>
<keyword evidence="4" id="KW-0808">Transferase</keyword>
<dbReference type="STRING" id="167539.Pro_0528"/>
<dbReference type="eggNOG" id="COG1496">
    <property type="taxonomic scope" value="Bacteria"/>
</dbReference>
<name>Q7VD55_PROMA</name>
<dbReference type="PANTHER" id="PTHR30616:SF2">
    <property type="entry name" value="PURINE NUCLEOSIDE PHOSPHORYLASE LACC1"/>
    <property type="match status" value="1"/>
</dbReference>
<keyword evidence="13" id="KW-1185">Reference proteome</keyword>
<dbReference type="Pfam" id="PF02578">
    <property type="entry name" value="Cu-oxidase_4"/>
    <property type="match status" value="1"/>
</dbReference>
<evidence type="ECO:0000256" key="1">
    <source>
        <dbReference type="ARBA" id="ARBA00000553"/>
    </source>
</evidence>
<accession>Q7VD55</accession>
<evidence type="ECO:0000313" key="12">
    <source>
        <dbReference type="EMBL" id="AAP99573.1"/>
    </source>
</evidence>
<dbReference type="RefSeq" id="WP_011124682.1">
    <property type="nucleotide sequence ID" value="NC_005042.1"/>
</dbReference>
<dbReference type="Gene3D" id="3.60.140.10">
    <property type="entry name" value="CNF1/YfiH-like putative cysteine hydrolases"/>
    <property type="match status" value="1"/>
</dbReference>
<dbReference type="InterPro" id="IPR038371">
    <property type="entry name" value="Cu_polyphenol_OxRdtase_sf"/>
</dbReference>
<keyword evidence="7" id="KW-0862">Zinc</keyword>
<comment type="function">
    <text evidence="2">Purine nucleoside enzyme that catalyzes the phosphorolysis of adenosine and inosine nucleosides, yielding D-ribose 1-phosphate and the respective free bases, adenine and hypoxanthine. Also catalyzes the phosphorolysis of S-methyl-5'-thioadenosine into adenine and S-methyl-5-thio-alpha-D-ribose 1-phosphate. Also has adenosine deaminase activity.</text>
</comment>
<sequence>MSKKKVLIRNKDWITIKDNGIIYLQSKLLLDNGFNHGFFTKVSGDNKNKSLSKLFSPGTCIYSLHQVHGSEIIKTSELSSNKLKKADGIFSDQDNQGLWIYTADCIPILIGDMKNRYVAAVHSGWRGLAKGILRNTIETIKEWGFDKQNLLIALGPAISINNYIVSKSTINSIYLDFNKNKNYQFNDFIKYMISTGCIKITNTPEEFLLDIRLTAKIQLKNEGIKENQISINSNCTYSESSYFQSWRREKIKSRQWSFISSN</sequence>
<evidence type="ECO:0000313" key="13">
    <source>
        <dbReference type="Proteomes" id="UP000001420"/>
    </source>
</evidence>
<dbReference type="HOGENOM" id="CLU_065784_2_0_3"/>
<gene>
    <name evidence="12" type="ordered locus">Pro_0528</name>
</gene>
<dbReference type="Proteomes" id="UP000001420">
    <property type="component" value="Chromosome"/>
</dbReference>
<evidence type="ECO:0000256" key="2">
    <source>
        <dbReference type="ARBA" id="ARBA00003215"/>
    </source>
</evidence>
<dbReference type="PANTHER" id="PTHR30616">
    <property type="entry name" value="UNCHARACTERIZED PROTEIN YFIH"/>
    <property type="match status" value="1"/>
</dbReference>
<dbReference type="OrthoDB" id="4279at2"/>
<dbReference type="EnsemblBacteria" id="AAP99573">
    <property type="protein sequence ID" value="AAP99573"/>
    <property type="gene ID" value="Pro_0528"/>
</dbReference>
<evidence type="ECO:0000256" key="4">
    <source>
        <dbReference type="ARBA" id="ARBA00022679"/>
    </source>
</evidence>
<evidence type="ECO:0000256" key="8">
    <source>
        <dbReference type="ARBA" id="ARBA00047989"/>
    </source>
</evidence>
<comment type="similarity">
    <text evidence="3 11">Belongs to the purine nucleoside phosphorylase YfiH/LACC1 family.</text>
</comment>
<evidence type="ECO:0000256" key="7">
    <source>
        <dbReference type="ARBA" id="ARBA00022833"/>
    </source>
</evidence>
<evidence type="ECO:0000256" key="6">
    <source>
        <dbReference type="ARBA" id="ARBA00022801"/>
    </source>
</evidence>
<comment type="catalytic activity">
    <reaction evidence="8">
        <text>adenosine + H2O + H(+) = inosine + NH4(+)</text>
        <dbReference type="Rhea" id="RHEA:24408"/>
        <dbReference type="ChEBI" id="CHEBI:15377"/>
        <dbReference type="ChEBI" id="CHEBI:15378"/>
        <dbReference type="ChEBI" id="CHEBI:16335"/>
        <dbReference type="ChEBI" id="CHEBI:17596"/>
        <dbReference type="ChEBI" id="CHEBI:28938"/>
        <dbReference type="EC" id="3.5.4.4"/>
    </reaction>
    <physiologicalReaction direction="left-to-right" evidence="8">
        <dbReference type="Rhea" id="RHEA:24409"/>
    </physiologicalReaction>
</comment>
<dbReference type="GO" id="GO:0016787">
    <property type="term" value="F:hydrolase activity"/>
    <property type="evidence" value="ECO:0007669"/>
    <property type="project" value="UniProtKB-KW"/>
</dbReference>
<evidence type="ECO:0000256" key="11">
    <source>
        <dbReference type="RuleBase" id="RU361274"/>
    </source>
</evidence>
<evidence type="ECO:0000256" key="9">
    <source>
        <dbReference type="ARBA" id="ARBA00048968"/>
    </source>
</evidence>